<dbReference type="InterPro" id="IPR052709">
    <property type="entry name" value="Transposase-MT_Hybrid"/>
</dbReference>
<evidence type="ECO:0008006" key="3">
    <source>
        <dbReference type="Google" id="ProtNLM"/>
    </source>
</evidence>
<evidence type="ECO:0000313" key="1">
    <source>
        <dbReference type="EMBL" id="UYV66991.1"/>
    </source>
</evidence>
<dbReference type="InterPro" id="IPR036397">
    <property type="entry name" value="RNaseH_sf"/>
</dbReference>
<dbReference type="Pfam" id="PF01359">
    <property type="entry name" value="Transposase_1"/>
    <property type="match status" value="1"/>
</dbReference>
<evidence type="ECO:0000313" key="2">
    <source>
        <dbReference type="Proteomes" id="UP001235939"/>
    </source>
</evidence>
<protein>
    <recommendedName>
        <fullName evidence="3">Transposase</fullName>
    </recommendedName>
</protein>
<name>A0ABY6KFL2_9ARAC</name>
<dbReference type="Gene3D" id="3.30.420.10">
    <property type="entry name" value="Ribonuclease H-like superfamily/Ribonuclease H"/>
    <property type="match status" value="2"/>
</dbReference>
<dbReference type="EMBL" id="CP092866">
    <property type="protein sequence ID" value="UYV66991.1"/>
    <property type="molecule type" value="Genomic_DNA"/>
</dbReference>
<gene>
    <name evidence="1" type="ORF">LAZ67_4003585</name>
</gene>
<keyword evidence="2" id="KW-1185">Reference proteome</keyword>
<reference evidence="1 2" key="1">
    <citation type="submission" date="2022-01" db="EMBL/GenBank/DDBJ databases">
        <title>A chromosomal length assembly of Cordylochernes scorpioides.</title>
        <authorList>
            <person name="Zeh D."/>
            <person name="Zeh J."/>
        </authorList>
    </citation>
    <scope>NUCLEOTIDE SEQUENCE [LARGE SCALE GENOMIC DNA]</scope>
    <source>
        <strain evidence="1">IN4F17</strain>
        <tissue evidence="1">Whole Body</tissue>
    </source>
</reference>
<sequence>MKHGAFFLIHKPKNNHLNDTTPSSPWKKKVRLDKSKGKEFIKEGITINKQAYKEILVRLRDETRRKRNQLINQNIIENTTVELNKLRKIDFELAFQQLFSRWEKMEVLHRIVTGDKKWVHYDYPKRRATYGYPGRASSSTAKPSIHGGNIMLCIWWDRLGVAYYELLQLNEKITGQMMNKDDNTRPHAEASVKAFLETLKCEVLPHPPYSPDITPSDFYLFRSMQHDQHLSYYDEIKKWIDE</sequence>
<proteinExistence type="predicted"/>
<dbReference type="PANTHER" id="PTHR46060:SF2">
    <property type="entry name" value="HISTONE-LYSINE N-METHYLTRANSFERASE SETMAR"/>
    <property type="match status" value="1"/>
</dbReference>
<dbReference type="Proteomes" id="UP001235939">
    <property type="component" value="Chromosome 04"/>
</dbReference>
<dbReference type="InterPro" id="IPR001888">
    <property type="entry name" value="Transposase_1"/>
</dbReference>
<accession>A0ABY6KFL2</accession>
<organism evidence="1 2">
    <name type="scientific">Cordylochernes scorpioides</name>
    <dbReference type="NCBI Taxonomy" id="51811"/>
    <lineage>
        <taxon>Eukaryota</taxon>
        <taxon>Metazoa</taxon>
        <taxon>Ecdysozoa</taxon>
        <taxon>Arthropoda</taxon>
        <taxon>Chelicerata</taxon>
        <taxon>Arachnida</taxon>
        <taxon>Pseudoscorpiones</taxon>
        <taxon>Cheliferoidea</taxon>
        <taxon>Chernetidae</taxon>
        <taxon>Cordylochernes</taxon>
    </lineage>
</organism>
<dbReference type="PANTHER" id="PTHR46060">
    <property type="entry name" value="MARINER MOS1 TRANSPOSASE-LIKE PROTEIN"/>
    <property type="match status" value="1"/>
</dbReference>